<accession>A0A133L384</accession>
<organism evidence="1 2">
    <name type="scientific">Heyndrickxia coagulans</name>
    <name type="common">Weizmannia coagulans</name>
    <dbReference type="NCBI Taxonomy" id="1398"/>
    <lineage>
        <taxon>Bacteria</taxon>
        <taxon>Bacillati</taxon>
        <taxon>Bacillota</taxon>
        <taxon>Bacilli</taxon>
        <taxon>Bacillales</taxon>
        <taxon>Bacillaceae</taxon>
        <taxon>Heyndrickxia</taxon>
    </lineage>
</organism>
<reference evidence="2" key="1">
    <citation type="submission" date="2016-01" db="EMBL/GenBank/DDBJ databases">
        <authorList>
            <person name="Mitreva M."/>
            <person name="Pepin K.H."/>
            <person name="Mihindukulasuriya K.A."/>
            <person name="Fulton R."/>
            <person name="Fronick C."/>
            <person name="O'Laughlin M."/>
            <person name="Miner T."/>
            <person name="Herter B."/>
            <person name="Rosa B.A."/>
            <person name="Cordes M."/>
            <person name="Tomlinson C."/>
            <person name="Wollam A."/>
            <person name="Palsikar V.B."/>
            <person name="Mardis E.R."/>
            <person name="Wilson R.K."/>
        </authorList>
    </citation>
    <scope>NUCLEOTIDE SEQUENCE [LARGE SCALE GENOMIC DNA]</scope>
    <source>
        <strain evidence="2">GED7749B</strain>
    </source>
</reference>
<protein>
    <submittedName>
        <fullName evidence="1">Uncharacterized protein</fullName>
    </submittedName>
</protein>
<evidence type="ECO:0000313" key="2">
    <source>
        <dbReference type="Proteomes" id="UP000070376"/>
    </source>
</evidence>
<sequence>MRRIVNVYTEEGCRLFYYGDILPAKLHDNTVKYKYKQTGETLVIIVRKRSRL</sequence>
<dbReference type="Proteomes" id="UP000070376">
    <property type="component" value="Unassembled WGS sequence"/>
</dbReference>
<dbReference type="AlphaFoldDB" id="A0A133L384"/>
<evidence type="ECO:0000313" key="1">
    <source>
        <dbReference type="EMBL" id="KWZ86441.1"/>
    </source>
</evidence>
<name>A0A133L384_HEYCO</name>
<proteinExistence type="predicted"/>
<gene>
    <name evidence="1" type="ORF">HMPREF3213_00072</name>
</gene>
<dbReference type="EMBL" id="LRPN01000002">
    <property type="protein sequence ID" value="KWZ86441.1"/>
    <property type="molecule type" value="Genomic_DNA"/>
</dbReference>
<dbReference type="PATRIC" id="fig|1398.22.peg.73"/>
<comment type="caution">
    <text evidence="1">The sequence shown here is derived from an EMBL/GenBank/DDBJ whole genome shotgun (WGS) entry which is preliminary data.</text>
</comment>